<evidence type="ECO:0000256" key="2">
    <source>
        <dbReference type="ARBA" id="ARBA00022630"/>
    </source>
</evidence>
<dbReference type="SUPFAM" id="SSF51905">
    <property type="entry name" value="FAD/NAD(P)-binding domain"/>
    <property type="match status" value="1"/>
</dbReference>
<keyword evidence="2" id="KW-0285">Flavoprotein</keyword>
<organism evidence="6 7">
    <name type="scientific">Hyphomonas hirschiana VP5</name>
    <dbReference type="NCBI Taxonomy" id="1280951"/>
    <lineage>
        <taxon>Bacteria</taxon>
        <taxon>Pseudomonadati</taxon>
        <taxon>Pseudomonadota</taxon>
        <taxon>Alphaproteobacteria</taxon>
        <taxon>Hyphomonadales</taxon>
        <taxon>Hyphomonadaceae</taxon>
        <taxon>Hyphomonas</taxon>
    </lineage>
</organism>
<name>A0A059FR90_9PROT</name>
<comment type="cofactor">
    <cofactor evidence="1">
        <name>FAD</name>
        <dbReference type="ChEBI" id="CHEBI:57692"/>
    </cofactor>
</comment>
<sequence length="505" mass="55299">MASLKSVSSWSEEVDVVICGYGCAGASAAIEAYDTDPSARLLIIEKAPQEYAGGNCRVSGQSLLISKNKTALKDYQRAMSTANPIPEDILEDWADRMVNLEPWIQKIARDADAEFLRGTGFTERDAVLEFPEMGAREAVAYTSTILPIPSGVWLALQANVEKRGVPVWFDAPLVDLIQDPDTLEVFGVWVEKDGVRQAIRARKAVILSVGGYEADPEMQKNYYGLSDVCPLGTPYNTGDGVRILQKAGAEMWHLRNQGQSGGIWPGIKRPDDETSFLRNFLLPAFSWIDVDRTGRRFYGETNELQLTHYKHRKHGRWVDVPLHTAHPVHMIFDETTRRAGKLVLDVMTWSAVVKKYPWSEDNSDEVASGLIRKADSIEALAGLIGLSPEILSAEVSAYNAACEAGEDAEQGRNPETLMPIAQGPFYAVQLTPAIVCTGGGARRDMDGRVYDHKGSAIPRLFEAGELGSIFSDLYQNGSYLTEAMITGRGAARAALATVPVKTAAE</sequence>
<dbReference type="GO" id="GO:0016491">
    <property type="term" value="F:oxidoreductase activity"/>
    <property type="evidence" value="ECO:0007669"/>
    <property type="project" value="UniProtKB-KW"/>
</dbReference>
<proteinExistence type="predicted"/>
<dbReference type="EMBL" id="ARYI01000008">
    <property type="protein sequence ID" value="KCZ93122.1"/>
    <property type="molecule type" value="Genomic_DNA"/>
</dbReference>
<dbReference type="InterPro" id="IPR050315">
    <property type="entry name" value="FAD-oxidoreductase_2"/>
</dbReference>
<evidence type="ECO:0000256" key="4">
    <source>
        <dbReference type="ARBA" id="ARBA00023002"/>
    </source>
</evidence>
<evidence type="ECO:0000313" key="6">
    <source>
        <dbReference type="EMBL" id="KCZ93122.1"/>
    </source>
</evidence>
<dbReference type="PANTHER" id="PTHR43400:SF10">
    <property type="entry name" value="3-OXOSTEROID 1-DEHYDROGENASE"/>
    <property type="match status" value="1"/>
</dbReference>
<keyword evidence="3" id="KW-0274">FAD</keyword>
<reference evidence="6 7" key="1">
    <citation type="submission" date="2013-04" db="EMBL/GenBank/DDBJ databases">
        <title>Hyphomonas hirschiana VP5 Genome Sequencing.</title>
        <authorList>
            <person name="Lai Q."/>
            <person name="Shao Z."/>
        </authorList>
    </citation>
    <scope>NUCLEOTIDE SEQUENCE [LARGE SCALE GENOMIC DNA]</scope>
    <source>
        <strain evidence="6 7">VP5</strain>
    </source>
</reference>
<evidence type="ECO:0000256" key="3">
    <source>
        <dbReference type="ARBA" id="ARBA00022827"/>
    </source>
</evidence>
<dbReference type="InterPro" id="IPR036188">
    <property type="entry name" value="FAD/NAD-bd_sf"/>
</dbReference>
<feature type="domain" description="FAD-dependent oxidoreductase 2 FAD-binding" evidence="5">
    <location>
        <begin position="15"/>
        <end position="477"/>
    </location>
</feature>
<dbReference type="GO" id="GO:0008202">
    <property type="term" value="P:steroid metabolic process"/>
    <property type="evidence" value="ECO:0007669"/>
    <property type="project" value="UniProtKB-ARBA"/>
</dbReference>
<comment type="caution">
    <text evidence="6">The sequence shown here is derived from an EMBL/GenBank/DDBJ whole genome shotgun (WGS) entry which is preliminary data.</text>
</comment>
<dbReference type="Gene3D" id="3.90.700.10">
    <property type="entry name" value="Succinate dehydrogenase/fumarate reductase flavoprotein, catalytic domain"/>
    <property type="match status" value="1"/>
</dbReference>
<evidence type="ECO:0000313" key="7">
    <source>
        <dbReference type="Proteomes" id="UP000025061"/>
    </source>
</evidence>
<dbReference type="PATRIC" id="fig|1280951.3.peg.2132"/>
<gene>
    <name evidence="6" type="ORF">HHI_10574</name>
</gene>
<keyword evidence="7" id="KW-1185">Reference proteome</keyword>
<keyword evidence="4" id="KW-0560">Oxidoreductase</keyword>
<dbReference type="SUPFAM" id="SSF56425">
    <property type="entry name" value="Succinate dehydrogenase/fumarate reductase flavoprotein, catalytic domain"/>
    <property type="match status" value="1"/>
</dbReference>
<dbReference type="Gene3D" id="3.50.50.60">
    <property type="entry name" value="FAD/NAD(P)-binding domain"/>
    <property type="match status" value="1"/>
</dbReference>
<dbReference type="InterPro" id="IPR003953">
    <property type="entry name" value="FAD-dep_OxRdtase_2_FAD-bd"/>
</dbReference>
<evidence type="ECO:0000259" key="5">
    <source>
        <dbReference type="Pfam" id="PF00890"/>
    </source>
</evidence>
<accession>A0A059FR90</accession>
<evidence type="ECO:0000256" key="1">
    <source>
        <dbReference type="ARBA" id="ARBA00001974"/>
    </source>
</evidence>
<dbReference type="Proteomes" id="UP000025061">
    <property type="component" value="Unassembled WGS sequence"/>
</dbReference>
<protein>
    <submittedName>
        <fullName evidence="6">FAD-binding domain-containing protein</fullName>
    </submittedName>
</protein>
<dbReference type="InterPro" id="IPR027477">
    <property type="entry name" value="Succ_DH/fumarate_Rdtase_cat_sf"/>
</dbReference>
<dbReference type="Pfam" id="PF00890">
    <property type="entry name" value="FAD_binding_2"/>
    <property type="match status" value="1"/>
</dbReference>
<dbReference type="AlphaFoldDB" id="A0A059FR90"/>
<dbReference type="OrthoDB" id="3178130at2"/>
<dbReference type="RefSeq" id="WP_011646466.1">
    <property type="nucleotide sequence ID" value="NZ_ARYI01000008.1"/>
</dbReference>
<dbReference type="PANTHER" id="PTHR43400">
    <property type="entry name" value="FUMARATE REDUCTASE"/>
    <property type="match status" value="1"/>
</dbReference>